<protein>
    <submittedName>
        <fullName evidence="3">Uncharacterized protein</fullName>
    </submittedName>
</protein>
<dbReference type="EnsemblPlants" id="MELO3C032023.2.1">
    <property type="protein sequence ID" value="MELO3C032023.2.1"/>
    <property type="gene ID" value="MELO3C032023.2"/>
</dbReference>
<feature type="chain" id="PRO_5039946572" evidence="2">
    <location>
        <begin position="39"/>
        <end position="93"/>
    </location>
</feature>
<organism evidence="3">
    <name type="scientific">Cucumis melo</name>
    <name type="common">Muskmelon</name>
    <dbReference type="NCBI Taxonomy" id="3656"/>
    <lineage>
        <taxon>Eukaryota</taxon>
        <taxon>Viridiplantae</taxon>
        <taxon>Streptophyta</taxon>
        <taxon>Embryophyta</taxon>
        <taxon>Tracheophyta</taxon>
        <taxon>Spermatophyta</taxon>
        <taxon>Magnoliopsida</taxon>
        <taxon>eudicotyledons</taxon>
        <taxon>Gunneridae</taxon>
        <taxon>Pentapetalae</taxon>
        <taxon>rosids</taxon>
        <taxon>fabids</taxon>
        <taxon>Cucurbitales</taxon>
        <taxon>Cucurbitaceae</taxon>
        <taxon>Benincaseae</taxon>
        <taxon>Cucumis</taxon>
    </lineage>
</organism>
<dbReference type="AlphaFoldDB" id="A0A9I9EDF8"/>
<dbReference type="Gramene" id="MELO3C032023.2.1">
    <property type="protein sequence ID" value="MELO3C032023.2.1"/>
    <property type="gene ID" value="MELO3C032023.2"/>
</dbReference>
<feature type="region of interest" description="Disordered" evidence="1">
    <location>
        <begin position="1"/>
        <end position="20"/>
    </location>
</feature>
<keyword evidence="2" id="KW-0732">Signal</keyword>
<reference evidence="3" key="1">
    <citation type="submission" date="2023-03" db="UniProtKB">
        <authorList>
            <consortium name="EnsemblPlants"/>
        </authorList>
    </citation>
    <scope>IDENTIFICATION</scope>
</reference>
<evidence type="ECO:0000256" key="1">
    <source>
        <dbReference type="SAM" id="MobiDB-lite"/>
    </source>
</evidence>
<feature type="signal peptide" evidence="2">
    <location>
        <begin position="1"/>
        <end position="38"/>
    </location>
</feature>
<name>A0A9I9EDF8_CUCME</name>
<evidence type="ECO:0000256" key="2">
    <source>
        <dbReference type="SAM" id="SignalP"/>
    </source>
</evidence>
<sequence>MNDPTDSDLIERTPKSSSMSSQFLYLLLFLTSLRLSSSVTIPSPPSLFYGSYSSDASLPNSPNYPIMWQKVGRTFLDVAVPIVWLITVATSFG</sequence>
<evidence type="ECO:0000313" key="3">
    <source>
        <dbReference type="EnsemblPlants" id="MELO3C032023.2.1"/>
    </source>
</evidence>
<proteinExistence type="predicted"/>
<accession>A0A9I9EDF8</accession>